<name>A0A7X5TPQ6_9GAMM</name>
<protein>
    <submittedName>
        <fullName evidence="2">Uncharacterized protein</fullName>
    </submittedName>
</protein>
<reference evidence="2 3" key="1">
    <citation type="journal article" date="2006" name="Int. J. Syst. Evol. Microbiol.">
        <title>Dyella yeojuensis sp. nov., isolated from greenhouse soil in Korea.</title>
        <authorList>
            <person name="Kim B.Y."/>
            <person name="Weon H.Y."/>
            <person name="Lee K.H."/>
            <person name="Seok S.J."/>
            <person name="Kwon S.W."/>
            <person name="Go S.J."/>
            <person name="Stackebrandt E."/>
        </authorList>
    </citation>
    <scope>NUCLEOTIDE SEQUENCE [LARGE SCALE GENOMIC DNA]</scope>
    <source>
        <strain evidence="2 3">DSM 17673</strain>
    </source>
</reference>
<dbReference type="AlphaFoldDB" id="A0A7X5TPQ6"/>
<evidence type="ECO:0000256" key="1">
    <source>
        <dbReference type="SAM" id="MobiDB-lite"/>
    </source>
</evidence>
<evidence type="ECO:0000313" key="3">
    <source>
        <dbReference type="Proteomes" id="UP000518878"/>
    </source>
</evidence>
<feature type="region of interest" description="Disordered" evidence="1">
    <location>
        <begin position="110"/>
        <end position="185"/>
    </location>
</feature>
<feature type="compositionally biased region" description="Polar residues" evidence="1">
    <location>
        <begin position="138"/>
        <end position="150"/>
    </location>
</feature>
<dbReference type="Proteomes" id="UP000518878">
    <property type="component" value="Unassembled WGS sequence"/>
</dbReference>
<feature type="compositionally biased region" description="Basic and acidic residues" evidence="1">
    <location>
        <begin position="118"/>
        <end position="128"/>
    </location>
</feature>
<proteinExistence type="predicted"/>
<evidence type="ECO:0000313" key="2">
    <source>
        <dbReference type="EMBL" id="NID14959.1"/>
    </source>
</evidence>
<accession>A0A7X5TPQ6</accession>
<comment type="caution">
    <text evidence="2">The sequence shown here is derived from an EMBL/GenBank/DDBJ whole genome shotgun (WGS) entry which is preliminary data.</text>
</comment>
<dbReference type="RefSeq" id="WP_166698739.1">
    <property type="nucleotide sequence ID" value="NZ_JAAQTL010000001.1"/>
</dbReference>
<feature type="compositionally biased region" description="Low complexity" evidence="1">
    <location>
        <begin position="166"/>
        <end position="177"/>
    </location>
</feature>
<gene>
    <name evidence="2" type="ORF">HBF32_05690</name>
</gene>
<dbReference type="EMBL" id="JAAQTL010000001">
    <property type="protein sequence ID" value="NID14959.1"/>
    <property type="molecule type" value="Genomic_DNA"/>
</dbReference>
<keyword evidence="3" id="KW-1185">Reference proteome</keyword>
<organism evidence="2 3">
    <name type="scientific">Luteibacter yeojuensis</name>
    <dbReference type="NCBI Taxonomy" id="345309"/>
    <lineage>
        <taxon>Bacteria</taxon>
        <taxon>Pseudomonadati</taxon>
        <taxon>Pseudomonadota</taxon>
        <taxon>Gammaproteobacteria</taxon>
        <taxon>Lysobacterales</taxon>
        <taxon>Rhodanobacteraceae</taxon>
        <taxon>Luteibacter</taxon>
    </lineage>
</organism>
<sequence length="185" mass="19378">MADERKLFETMLAGLLDWVWGKGQADIQRQIQQATPDTLGTVIGHITFALVQQGADQGHKAGHDFSMDLLMGVATELIESLEKMAAAMNMQFDAQAVGLQALTQALNDYADSLPDGSEAQREAQEALKEVSPQEFGDAQSTLSDIGQRNGVNPFAQAQGQQGGAPAGASPAAAPPQGNGLMGAAQ</sequence>